<comment type="cofactor">
    <cofactor evidence="1">
        <name>a divalent metal cation</name>
        <dbReference type="ChEBI" id="CHEBI:60240"/>
    </cofactor>
</comment>
<keyword evidence="3" id="KW-0255">Endonuclease</keyword>
<sequence>MMIASMTGFAGAAGNAGSYRWAWELKSVNAKGLDVRLRLAQGFDAIEPDARLRITRKLARGTIYASLTAQRELATPEVRVNRELLGKLIAAVADIELQGAVAPATLDGLLAVRGVVEIADAAEAEAEIFQARAAALGGLDAALEALVAMRLREGGALASVLTARLERIAKLTQAAEVCPARKPEAVRARLEQSLAALAGHANFDQNRLHQEALMLAAKADIREELDRLVAHAAAARDLLAAGGAVGRRLDFLAQELAREANTLCAKSNDASLTALGLELRVEIEQFREQIQNIE</sequence>
<dbReference type="EMBL" id="CP136862">
    <property type="protein sequence ID" value="WOJ89103.1"/>
    <property type="molecule type" value="Genomic_DNA"/>
</dbReference>
<accession>A0ABZ0HR21</accession>
<dbReference type="PANTHER" id="PTHR30636">
    <property type="entry name" value="UPF0701 PROTEIN YICC"/>
    <property type="match status" value="1"/>
</dbReference>
<dbReference type="InterPro" id="IPR013527">
    <property type="entry name" value="YicC-like_N"/>
</dbReference>
<keyword evidence="4 8" id="KW-0378">Hydrolase</keyword>
<organism evidence="8 9">
    <name type="scientific">Methylocapsa polymorpha</name>
    <dbReference type="NCBI Taxonomy" id="3080828"/>
    <lineage>
        <taxon>Bacteria</taxon>
        <taxon>Pseudomonadati</taxon>
        <taxon>Pseudomonadota</taxon>
        <taxon>Alphaproteobacteria</taxon>
        <taxon>Hyphomicrobiales</taxon>
        <taxon>Beijerinckiaceae</taxon>
        <taxon>Methylocapsa</taxon>
    </lineage>
</organism>
<keyword evidence="2" id="KW-0540">Nuclease</keyword>
<evidence type="ECO:0000313" key="9">
    <source>
        <dbReference type="Proteomes" id="UP001626536"/>
    </source>
</evidence>
<evidence type="ECO:0000256" key="2">
    <source>
        <dbReference type="ARBA" id="ARBA00022722"/>
    </source>
</evidence>
<proteinExistence type="inferred from homology"/>
<dbReference type="InterPro" id="IPR005229">
    <property type="entry name" value="YicC/YloC-like"/>
</dbReference>
<reference evidence="8 9" key="1">
    <citation type="submission" date="2023-10" db="EMBL/GenBank/DDBJ databases">
        <title>Novel methanotroph of the genus Methylocapsa from a subarctic wetland.</title>
        <authorList>
            <person name="Belova S.E."/>
            <person name="Oshkin I.Y."/>
            <person name="Miroshnikov K."/>
            <person name="Dedysh S.N."/>
        </authorList>
    </citation>
    <scope>NUCLEOTIDE SEQUENCE [LARGE SCALE GENOMIC DNA]</scope>
    <source>
        <strain evidence="8 9">RX1</strain>
    </source>
</reference>
<name>A0ABZ0HR21_9HYPH</name>
<dbReference type="NCBIfam" id="TIGR00255">
    <property type="entry name" value="YicC/YloC family endoribonuclease"/>
    <property type="match status" value="1"/>
</dbReference>
<dbReference type="EC" id="3.1.-.-" evidence="8"/>
<feature type="domain" description="Endoribonuclease YicC-like C-terminal" evidence="7">
    <location>
        <begin position="183"/>
        <end position="294"/>
    </location>
</feature>
<evidence type="ECO:0000256" key="1">
    <source>
        <dbReference type="ARBA" id="ARBA00001968"/>
    </source>
</evidence>
<evidence type="ECO:0000256" key="4">
    <source>
        <dbReference type="ARBA" id="ARBA00022801"/>
    </source>
</evidence>
<evidence type="ECO:0000256" key="5">
    <source>
        <dbReference type="ARBA" id="ARBA00035648"/>
    </source>
</evidence>
<evidence type="ECO:0000256" key="3">
    <source>
        <dbReference type="ARBA" id="ARBA00022759"/>
    </source>
</evidence>
<protein>
    <submittedName>
        <fullName evidence="8">YicC/YloC family endoribonuclease</fullName>
        <ecNumber evidence="8">3.1.-.-</ecNumber>
    </submittedName>
</protein>
<keyword evidence="9" id="KW-1185">Reference proteome</keyword>
<dbReference type="InterPro" id="IPR013551">
    <property type="entry name" value="YicC-like_C"/>
</dbReference>
<dbReference type="PANTHER" id="PTHR30636:SF3">
    <property type="entry name" value="UPF0701 PROTEIN YICC"/>
    <property type="match status" value="1"/>
</dbReference>
<dbReference type="Proteomes" id="UP001626536">
    <property type="component" value="Chromosome"/>
</dbReference>
<comment type="similarity">
    <text evidence="5">Belongs to the YicC/YloC family.</text>
</comment>
<dbReference type="Pfam" id="PF03755">
    <property type="entry name" value="YicC-like_N"/>
    <property type="match status" value="1"/>
</dbReference>
<dbReference type="Pfam" id="PF08340">
    <property type="entry name" value="YicC-like_C"/>
    <property type="match status" value="1"/>
</dbReference>
<evidence type="ECO:0000259" key="6">
    <source>
        <dbReference type="Pfam" id="PF03755"/>
    </source>
</evidence>
<dbReference type="RefSeq" id="WP_407338547.1">
    <property type="nucleotide sequence ID" value="NZ_CP136862.1"/>
</dbReference>
<feature type="domain" description="Endoribonuclease YicC-like N-terminal" evidence="6">
    <location>
        <begin position="3"/>
        <end position="158"/>
    </location>
</feature>
<evidence type="ECO:0000259" key="7">
    <source>
        <dbReference type="Pfam" id="PF08340"/>
    </source>
</evidence>
<dbReference type="GO" id="GO:0016787">
    <property type="term" value="F:hydrolase activity"/>
    <property type="evidence" value="ECO:0007669"/>
    <property type="project" value="UniProtKB-KW"/>
</dbReference>
<evidence type="ECO:0000313" key="8">
    <source>
        <dbReference type="EMBL" id="WOJ89103.1"/>
    </source>
</evidence>
<gene>
    <name evidence="8" type="ORF">RZS28_15025</name>
</gene>